<keyword evidence="3" id="KW-0812">Transmembrane</keyword>
<dbReference type="InterPro" id="IPR000859">
    <property type="entry name" value="CUB_dom"/>
</dbReference>
<dbReference type="SUPFAM" id="SSF49854">
    <property type="entry name" value="Spermadhesin, CUB domain"/>
    <property type="match status" value="2"/>
</dbReference>
<comment type="caution">
    <text evidence="2">Lacks conserved residue(s) required for the propagation of feature annotation.</text>
</comment>
<dbReference type="PANTHER" id="PTHR47537:SF4">
    <property type="entry name" value="GH12701P"/>
    <property type="match status" value="1"/>
</dbReference>
<dbReference type="Proteomes" id="UP001359485">
    <property type="component" value="Unassembled WGS sequence"/>
</dbReference>
<feature type="transmembrane region" description="Helical" evidence="3">
    <location>
        <begin position="1040"/>
        <end position="1061"/>
    </location>
</feature>
<dbReference type="Gene3D" id="2.60.120.290">
    <property type="entry name" value="Spermadhesin, CUB domain"/>
    <property type="match status" value="3"/>
</dbReference>
<dbReference type="SMART" id="SM00042">
    <property type="entry name" value="CUB"/>
    <property type="match status" value="1"/>
</dbReference>
<dbReference type="Pfam" id="PF25090">
    <property type="entry name" value="DUF7805"/>
    <property type="match status" value="1"/>
</dbReference>
<dbReference type="EMBL" id="JAWJWF010000002">
    <property type="protein sequence ID" value="KAK6638339.1"/>
    <property type="molecule type" value="Genomic_DNA"/>
</dbReference>
<keyword evidence="3" id="KW-1133">Transmembrane helix</keyword>
<name>A0ABR1BDA6_POLSC</name>
<dbReference type="CDD" id="cd00041">
    <property type="entry name" value="CUB"/>
    <property type="match status" value="1"/>
</dbReference>
<dbReference type="PROSITE" id="PS01180">
    <property type="entry name" value="CUB"/>
    <property type="match status" value="1"/>
</dbReference>
<reference evidence="5 6" key="1">
    <citation type="submission" date="2023-09" db="EMBL/GenBank/DDBJ databases">
        <title>Genomes of two closely related lineages of the louse Polyplax serrata with different host specificities.</title>
        <authorList>
            <person name="Martinu J."/>
            <person name="Tarabai H."/>
            <person name="Stefka J."/>
            <person name="Hypsa V."/>
        </authorList>
    </citation>
    <scope>NUCLEOTIDE SEQUENCE [LARGE SCALE GENOMIC DNA]</scope>
    <source>
        <strain evidence="5">98ZLc_SE</strain>
    </source>
</reference>
<dbReference type="PANTHER" id="PTHR47537">
    <property type="entry name" value="CUBILIN"/>
    <property type="match status" value="1"/>
</dbReference>
<accession>A0ABR1BDA6</accession>
<sequence length="1092" mass="123082">MNGIQVPNFKRIVEVDLPSHQNLCSTADGDLTPKYIKQKISLDCGSANGPRKIWVELKVGLDACNRTYYGDVGNTYEVAIHRPKEDKLPFICHLVFSAGEEDFGDIVQVSKGGKDEKTKIRESTLVRKGLKASKIEMHNLSKEDNPQTDSCAKRLERLGKLTFDSFTIGTFVSFVKDGCPDGFLEILEADRPQVGGKWCGTSWGPTLYYSETKRITVILNLRKLSSDQSGYNFDIRIYYKMLKKNSAVVRFGGATPGPYDPARDTNVTEVYRLPEPTSTASYFLGDLISGTYCSRIYSDCNEKPCRLQSPNFPGVYPRNLTCYYAVRQHQVPPGKHAVISVRQPNGQLVAIRSSASLYGRNPQQQTDQPVKELRVWSACDEVQDYITIYDGYTTRDAPLLKFCGGREPVPEVISSGPELLVEFTTSPYGTFLFPGTPQSFHGFQLEVEVHFLDQETVSYTRNKRCEFNIKGSGRGVLESPRHSLTPNTTCTYHLEGGDSGKPSPTFRPTSGKYDPKFWHKQVPPAPPRYKVWLSVLKFKVSPPYTSTEEPCAIRLQVWDGNFRDITCYDGVCEKERTRLITTRKSNVTLLAKYCRDQTSRTCDHELLSNGSRQTRPCSLTESFLSTGNSMTLQLKLQEATALRHVSFKALYEFVDLHQDGETFGQGPCSRRFVSRSQGQQPSVIQKFQSPKDVFLFGRGGNTNLSCIYRFEGKKGERVKINIQNIDIGMRPCKSLYHQDINRVLCHGNRSAYVRIVEYPQSNSLPLPRDCLCSGGDGITPFSFISTGNIVEVHFEVLNMNALDDFRSFRFEGSWEFVRQAFCTRSQQLKGPSGEINFISPSRTPEEINCEYQPWIIEPAQGKYLYVTAKGLPIDKNSKIYEEVLGNVSAVSMGPKCDTKNRILIYTGGVLQSVVCPRPPDSESHRIAEIFSNGWLEDEFEDSALTVLRDEESDRVKAARSIMVEYLGKEDGQYSITWLELGRRKSILPPEGYVMKDCIHKCPELDACINSSLWCDGTVHCPSGYDESLGHCYLIFQLPPLYLAFGIIGLICLSTALTIALFRSCIRRRDRRKNHLSVLPSESSLFEEKEVIC</sequence>
<proteinExistence type="predicted"/>
<keyword evidence="1" id="KW-1015">Disulfide bond</keyword>
<evidence type="ECO:0000256" key="3">
    <source>
        <dbReference type="SAM" id="Phobius"/>
    </source>
</evidence>
<comment type="caution">
    <text evidence="5">The sequence shown here is derived from an EMBL/GenBank/DDBJ whole genome shotgun (WGS) entry which is preliminary data.</text>
</comment>
<gene>
    <name evidence="5" type="ORF">RUM44_008768</name>
</gene>
<evidence type="ECO:0000256" key="1">
    <source>
        <dbReference type="ARBA" id="ARBA00023157"/>
    </source>
</evidence>
<keyword evidence="3" id="KW-0472">Membrane</keyword>
<keyword evidence="6" id="KW-1185">Reference proteome</keyword>
<dbReference type="InterPro" id="IPR053207">
    <property type="entry name" value="Non-NMDA_GluR_Accessory"/>
</dbReference>
<dbReference type="InterPro" id="IPR056707">
    <property type="entry name" value="DUF7805"/>
</dbReference>
<dbReference type="InterPro" id="IPR035914">
    <property type="entry name" value="Sperma_CUB_dom_sf"/>
</dbReference>
<protein>
    <recommendedName>
        <fullName evidence="4">CUB domain-containing protein</fullName>
    </recommendedName>
</protein>
<evidence type="ECO:0000313" key="5">
    <source>
        <dbReference type="EMBL" id="KAK6638339.1"/>
    </source>
</evidence>
<evidence type="ECO:0000256" key="2">
    <source>
        <dbReference type="PROSITE-ProRule" id="PRU00059"/>
    </source>
</evidence>
<feature type="domain" description="CUB" evidence="4">
    <location>
        <begin position="293"/>
        <end position="450"/>
    </location>
</feature>
<evidence type="ECO:0000313" key="6">
    <source>
        <dbReference type="Proteomes" id="UP001359485"/>
    </source>
</evidence>
<organism evidence="5 6">
    <name type="scientific">Polyplax serrata</name>
    <name type="common">Common mouse louse</name>
    <dbReference type="NCBI Taxonomy" id="468196"/>
    <lineage>
        <taxon>Eukaryota</taxon>
        <taxon>Metazoa</taxon>
        <taxon>Ecdysozoa</taxon>
        <taxon>Arthropoda</taxon>
        <taxon>Hexapoda</taxon>
        <taxon>Insecta</taxon>
        <taxon>Pterygota</taxon>
        <taxon>Neoptera</taxon>
        <taxon>Paraneoptera</taxon>
        <taxon>Psocodea</taxon>
        <taxon>Troctomorpha</taxon>
        <taxon>Phthiraptera</taxon>
        <taxon>Anoplura</taxon>
        <taxon>Polyplacidae</taxon>
        <taxon>Polyplax</taxon>
    </lineage>
</organism>
<evidence type="ECO:0000259" key="4">
    <source>
        <dbReference type="PROSITE" id="PS01180"/>
    </source>
</evidence>